<dbReference type="Proteomes" id="UP001367508">
    <property type="component" value="Unassembled WGS sequence"/>
</dbReference>
<protein>
    <submittedName>
        <fullName evidence="1">Uncharacterized protein</fullName>
    </submittedName>
</protein>
<accession>A0AAN9QJX4</accession>
<name>A0AAN9QJX4_CANGL</name>
<evidence type="ECO:0000313" key="1">
    <source>
        <dbReference type="EMBL" id="KAK7338147.1"/>
    </source>
</evidence>
<organism evidence="1 2">
    <name type="scientific">Canavalia gladiata</name>
    <name type="common">Sword bean</name>
    <name type="synonym">Dolichos gladiatus</name>
    <dbReference type="NCBI Taxonomy" id="3824"/>
    <lineage>
        <taxon>Eukaryota</taxon>
        <taxon>Viridiplantae</taxon>
        <taxon>Streptophyta</taxon>
        <taxon>Embryophyta</taxon>
        <taxon>Tracheophyta</taxon>
        <taxon>Spermatophyta</taxon>
        <taxon>Magnoliopsida</taxon>
        <taxon>eudicotyledons</taxon>
        <taxon>Gunneridae</taxon>
        <taxon>Pentapetalae</taxon>
        <taxon>rosids</taxon>
        <taxon>fabids</taxon>
        <taxon>Fabales</taxon>
        <taxon>Fabaceae</taxon>
        <taxon>Papilionoideae</taxon>
        <taxon>50 kb inversion clade</taxon>
        <taxon>NPAAA clade</taxon>
        <taxon>indigoferoid/millettioid clade</taxon>
        <taxon>Phaseoleae</taxon>
        <taxon>Canavalia</taxon>
    </lineage>
</organism>
<sequence length="134" mass="15653">MGEVWMKAIDNGRLKFDDKPKAQIKIDADLLEVLGKDSPKVQLTRHYVLSSTLKEAKYDDSDKLFDYKLEEDNFQAKECVIFNRVMSNEHIKPLFIKATVKGRSVESPRLREGLHMPEITDDEFDFHLAWRLPE</sequence>
<reference evidence="1 2" key="1">
    <citation type="submission" date="2024-01" db="EMBL/GenBank/DDBJ databases">
        <title>The genomes of 5 underutilized Papilionoideae crops provide insights into root nodulation and disease resistanc.</title>
        <authorList>
            <person name="Jiang F."/>
        </authorList>
    </citation>
    <scope>NUCLEOTIDE SEQUENCE [LARGE SCALE GENOMIC DNA]</scope>
    <source>
        <strain evidence="1">LVBAO_FW01</strain>
        <tissue evidence="1">Leaves</tissue>
    </source>
</reference>
<dbReference type="AlphaFoldDB" id="A0AAN9QJX4"/>
<evidence type="ECO:0000313" key="2">
    <source>
        <dbReference type="Proteomes" id="UP001367508"/>
    </source>
</evidence>
<dbReference type="EMBL" id="JAYMYQ010000004">
    <property type="protein sequence ID" value="KAK7338147.1"/>
    <property type="molecule type" value="Genomic_DNA"/>
</dbReference>
<keyword evidence="2" id="KW-1185">Reference proteome</keyword>
<gene>
    <name evidence="1" type="ORF">VNO77_18747</name>
</gene>
<comment type="caution">
    <text evidence="1">The sequence shown here is derived from an EMBL/GenBank/DDBJ whole genome shotgun (WGS) entry which is preliminary data.</text>
</comment>
<proteinExistence type="predicted"/>